<dbReference type="AlphaFoldDB" id="A0A1M5HW66"/>
<evidence type="ECO:0000256" key="4">
    <source>
        <dbReference type="ARBA" id="ARBA00022741"/>
    </source>
</evidence>
<dbReference type="OrthoDB" id="955324at2"/>
<evidence type="ECO:0000256" key="3">
    <source>
        <dbReference type="ARBA" id="ARBA00022722"/>
    </source>
</evidence>
<keyword evidence="7" id="KW-1185">Reference proteome</keyword>
<keyword evidence="4" id="KW-0547">Nucleotide-binding</keyword>
<keyword evidence="1" id="KW-0597">Phosphoprotein</keyword>
<organism evidence="6 7">
    <name type="scientific">Flavobacterium micromati</name>
    <dbReference type="NCBI Taxonomy" id="229205"/>
    <lineage>
        <taxon>Bacteria</taxon>
        <taxon>Pseudomonadati</taxon>
        <taxon>Bacteroidota</taxon>
        <taxon>Flavobacteriia</taxon>
        <taxon>Flavobacteriales</taxon>
        <taxon>Flavobacteriaceae</taxon>
        <taxon>Flavobacterium</taxon>
    </lineage>
</organism>
<dbReference type="GO" id="GO:0004540">
    <property type="term" value="F:RNA nuclease activity"/>
    <property type="evidence" value="ECO:0007669"/>
    <property type="project" value="InterPro"/>
</dbReference>
<dbReference type="InterPro" id="IPR008201">
    <property type="entry name" value="HepT-like"/>
</dbReference>
<dbReference type="GO" id="GO:0000166">
    <property type="term" value="F:nucleotide binding"/>
    <property type="evidence" value="ECO:0007669"/>
    <property type="project" value="UniProtKB-KW"/>
</dbReference>
<dbReference type="STRING" id="229205.SAMN05444372_103151"/>
<name>A0A1M5HW66_9FLAO</name>
<evidence type="ECO:0000256" key="2">
    <source>
        <dbReference type="ARBA" id="ARBA00022649"/>
    </source>
</evidence>
<dbReference type="GO" id="GO:0016787">
    <property type="term" value="F:hydrolase activity"/>
    <property type="evidence" value="ECO:0007669"/>
    <property type="project" value="UniProtKB-KW"/>
</dbReference>
<dbReference type="RefSeq" id="WP_073017656.1">
    <property type="nucleotide sequence ID" value="NZ_FQWF01000003.1"/>
</dbReference>
<evidence type="ECO:0000313" key="7">
    <source>
        <dbReference type="Proteomes" id="UP000184020"/>
    </source>
</evidence>
<dbReference type="PANTHER" id="PTHR34139">
    <property type="entry name" value="UPF0331 PROTEIN MJ0127"/>
    <property type="match status" value="1"/>
</dbReference>
<gene>
    <name evidence="6" type="ORF">SAMN05444372_103151</name>
</gene>
<keyword evidence="2" id="KW-1277">Toxin-antitoxin system</keyword>
<evidence type="ECO:0000256" key="5">
    <source>
        <dbReference type="ARBA" id="ARBA00022801"/>
    </source>
</evidence>
<accession>A0A1M5HW66</accession>
<keyword evidence="3" id="KW-0540">Nuclease</keyword>
<sequence length="114" mass="13525">MKTEKYKIYFLHILEAIEKLELVASTTTKEEFLEDWLKQDAVLKNFIVIGEAIAQIDEEIKQKFPDVDWRGAKSMRNFIVHEYFSVDNSFVWETIFETMPDFKIQISDILNSLK</sequence>
<dbReference type="InterPro" id="IPR051813">
    <property type="entry name" value="HepT_RNase_toxin"/>
</dbReference>
<dbReference type="EMBL" id="FQWF01000003">
    <property type="protein sequence ID" value="SHG20102.1"/>
    <property type="molecule type" value="Genomic_DNA"/>
</dbReference>
<evidence type="ECO:0000256" key="1">
    <source>
        <dbReference type="ARBA" id="ARBA00022553"/>
    </source>
</evidence>
<dbReference type="GO" id="GO:0110001">
    <property type="term" value="C:toxin-antitoxin complex"/>
    <property type="evidence" value="ECO:0007669"/>
    <property type="project" value="InterPro"/>
</dbReference>
<dbReference type="Proteomes" id="UP000184020">
    <property type="component" value="Unassembled WGS sequence"/>
</dbReference>
<reference evidence="7" key="1">
    <citation type="submission" date="2016-11" db="EMBL/GenBank/DDBJ databases">
        <authorList>
            <person name="Varghese N."/>
            <person name="Submissions S."/>
        </authorList>
    </citation>
    <scope>NUCLEOTIDE SEQUENCE [LARGE SCALE GENOMIC DNA]</scope>
    <source>
        <strain evidence="7">DSM 17659</strain>
    </source>
</reference>
<evidence type="ECO:0000313" key="6">
    <source>
        <dbReference type="EMBL" id="SHG20102.1"/>
    </source>
</evidence>
<keyword evidence="5" id="KW-0378">Hydrolase</keyword>
<protein>
    <submittedName>
        <fullName evidence="6">Uncharacterized conserved protein, contains HEPN domain</fullName>
    </submittedName>
</protein>
<dbReference type="Pfam" id="PF01934">
    <property type="entry name" value="HepT-like"/>
    <property type="match status" value="1"/>
</dbReference>
<proteinExistence type="predicted"/>
<dbReference type="PANTHER" id="PTHR34139:SF1">
    <property type="entry name" value="RNASE MJ1380-RELATED"/>
    <property type="match status" value="1"/>
</dbReference>